<evidence type="ECO:0000256" key="2">
    <source>
        <dbReference type="ARBA" id="ARBA00008834"/>
    </source>
</evidence>
<feature type="signal peptide" evidence="10">
    <location>
        <begin position="1"/>
        <end position="22"/>
    </location>
</feature>
<gene>
    <name evidence="12" type="primary">LOC113874681</name>
</gene>
<dbReference type="InterPro" id="IPR012334">
    <property type="entry name" value="Pectin_lyas_fold"/>
</dbReference>
<evidence type="ECO:0000313" key="12">
    <source>
        <dbReference type="RefSeq" id="XP_027368695.1"/>
    </source>
</evidence>
<dbReference type="InterPro" id="IPR006626">
    <property type="entry name" value="PbH1"/>
</dbReference>
<dbReference type="GeneID" id="113874681"/>
<dbReference type="OrthoDB" id="187139at2759"/>
<evidence type="ECO:0000256" key="7">
    <source>
        <dbReference type="ARBA" id="ARBA00023316"/>
    </source>
</evidence>
<feature type="chain" id="PRO_5034958128" evidence="10">
    <location>
        <begin position="23"/>
        <end position="422"/>
    </location>
</feature>
<evidence type="ECO:0000256" key="8">
    <source>
        <dbReference type="PROSITE-ProRule" id="PRU10052"/>
    </source>
</evidence>
<dbReference type="KEGG" id="aprc:113874681"/>
<protein>
    <submittedName>
        <fullName evidence="12">Exopolygalacturonase-like</fullName>
    </submittedName>
</protein>
<dbReference type="InterPro" id="IPR000743">
    <property type="entry name" value="Glyco_hydro_28"/>
</dbReference>
<dbReference type="GO" id="GO:0005975">
    <property type="term" value="P:carbohydrate metabolic process"/>
    <property type="evidence" value="ECO:0007669"/>
    <property type="project" value="InterPro"/>
</dbReference>
<proteinExistence type="inferred from homology"/>
<accession>A0A8B8MJD2</accession>
<evidence type="ECO:0000256" key="6">
    <source>
        <dbReference type="ARBA" id="ARBA00023295"/>
    </source>
</evidence>
<dbReference type="GO" id="GO:0004650">
    <property type="term" value="F:polygalacturonase activity"/>
    <property type="evidence" value="ECO:0007669"/>
    <property type="project" value="InterPro"/>
</dbReference>
<dbReference type="Proteomes" id="UP000694853">
    <property type="component" value="Unplaced"/>
</dbReference>
<sequence>MAIAKRVAILILCFALACHVDATPRPRTVAGPDIFKNKNVAKDVLLPGEKLLSVMSFGAKPDGVFDSTQAFMNTWRKVCHESTEPTRFYVPPGRFLISPIIFQGPCTVPSPITFQVEGTVLATEDISEFENSEWLMFQKLNGLKIIGGGIFDGQGKSSWQYAENCESSADDQCVRNPSSLYFEEVSNVVVQNIRSVNPKGFHIFVTKSSNVRLRKLKLVAPETSPNTDGIHISLSDTVIISRNTIATGDDCISMIQGVKNIFINRLKCGPGHGISIGSLGKYEDEQEVRGVRIKNCSLIGTTNGLRVKAWPEKYPGAASDISFSDIIMQNVKNPIIIDEEYECYPNCKKKPSLVKINNVHFSNIKGTTISPIAVDLRCSQLFPCQGVTVQDIDLKLGLAPTSARCVNTKPIFGGLQNPPPCP</sequence>
<dbReference type="PROSITE" id="PS51257">
    <property type="entry name" value="PROKAR_LIPOPROTEIN"/>
    <property type="match status" value="1"/>
</dbReference>
<dbReference type="SMART" id="SM00710">
    <property type="entry name" value="PbH1"/>
    <property type="match status" value="5"/>
</dbReference>
<dbReference type="PANTHER" id="PTHR31375">
    <property type="match status" value="1"/>
</dbReference>
<dbReference type="Gene3D" id="2.160.20.10">
    <property type="entry name" value="Single-stranded right-handed beta-helix, Pectin lyase-like"/>
    <property type="match status" value="1"/>
</dbReference>
<dbReference type="RefSeq" id="XP_027368695.1">
    <property type="nucleotide sequence ID" value="XM_027512894.1"/>
</dbReference>
<dbReference type="AlphaFoldDB" id="A0A8B8MJD2"/>
<dbReference type="FunFam" id="2.160.20.10:FF:000004">
    <property type="entry name" value="Pectin lyase-like superfamily protein"/>
    <property type="match status" value="1"/>
</dbReference>
<name>A0A8B8MJD2_ABRPR</name>
<keyword evidence="4" id="KW-0964">Secreted</keyword>
<evidence type="ECO:0000313" key="11">
    <source>
        <dbReference type="Proteomes" id="UP000694853"/>
    </source>
</evidence>
<keyword evidence="5 9" id="KW-0378">Hydrolase</keyword>
<evidence type="ECO:0000256" key="10">
    <source>
        <dbReference type="SAM" id="SignalP"/>
    </source>
</evidence>
<keyword evidence="11" id="KW-1185">Reference proteome</keyword>
<evidence type="ECO:0000256" key="9">
    <source>
        <dbReference type="RuleBase" id="RU361169"/>
    </source>
</evidence>
<evidence type="ECO:0000256" key="5">
    <source>
        <dbReference type="ARBA" id="ARBA00022801"/>
    </source>
</evidence>
<evidence type="ECO:0000256" key="3">
    <source>
        <dbReference type="ARBA" id="ARBA00022512"/>
    </source>
</evidence>
<dbReference type="GO" id="GO:0071555">
    <property type="term" value="P:cell wall organization"/>
    <property type="evidence" value="ECO:0007669"/>
    <property type="project" value="UniProtKB-KW"/>
</dbReference>
<dbReference type="InterPro" id="IPR011050">
    <property type="entry name" value="Pectin_lyase_fold/virulence"/>
</dbReference>
<keyword evidence="6 9" id="KW-0326">Glycosidase</keyword>
<evidence type="ECO:0000256" key="4">
    <source>
        <dbReference type="ARBA" id="ARBA00022525"/>
    </source>
</evidence>
<organism evidence="11 12">
    <name type="scientific">Abrus precatorius</name>
    <name type="common">Indian licorice</name>
    <name type="synonym">Glycine abrus</name>
    <dbReference type="NCBI Taxonomy" id="3816"/>
    <lineage>
        <taxon>Eukaryota</taxon>
        <taxon>Viridiplantae</taxon>
        <taxon>Streptophyta</taxon>
        <taxon>Embryophyta</taxon>
        <taxon>Tracheophyta</taxon>
        <taxon>Spermatophyta</taxon>
        <taxon>Magnoliopsida</taxon>
        <taxon>eudicotyledons</taxon>
        <taxon>Gunneridae</taxon>
        <taxon>Pentapetalae</taxon>
        <taxon>rosids</taxon>
        <taxon>fabids</taxon>
        <taxon>Fabales</taxon>
        <taxon>Fabaceae</taxon>
        <taxon>Papilionoideae</taxon>
        <taxon>50 kb inversion clade</taxon>
        <taxon>NPAAA clade</taxon>
        <taxon>indigoferoid/millettioid clade</taxon>
        <taxon>Abreae</taxon>
        <taxon>Abrus</taxon>
    </lineage>
</organism>
<comment type="subcellular location">
    <subcellularLocation>
        <location evidence="1">Secreted</location>
        <location evidence="1">Cell wall</location>
    </subcellularLocation>
</comment>
<dbReference type="Pfam" id="PF00295">
    <property type="entry name" value="Glyco_hydro_28"/>
    <property type="match status" value="1"/>
</dbReference>
<keyword evidence="3" id="KW-0134">Cell wall</keyword>
<reference evidence="12" key="2">
    <citation type="submission" date="2025-08" db="UniProtKB">
        <authorList>
            <consortium name="RefSeq"/>
        </authorList>
    </citation>
    <scope>IDENTIFICATION</scope>
    <source>
        <tissue evidence="12">Young leaves</tissue>
    </source>
</reference>
<dbReference type="SUPFAM" id="SSF51126">
    <property type="entry name" value="Pectin lyase-like"/>
    <property type="match status" value="1"/>
</dbReference>
<reference evidence="11" key="1">
    <citation type="journal article" date="2019" name="Toxins">
        <title>Detection of Abrin-Like and Prepropulchellin-Like Toxin Genes and Transcripts Using Whole Genome Sequencing and Full-Length Transcript Sequencing of Abrus precatorius.</title>
        <authorList>
            <person name="Hovde B.T."/>
            <person name="Daligault H.E."/>
            <person name="Hanschen E.R."/>
            <person name="Kunde Y.A."/>
            <person name="Johnson M.B."/>
            <person name="Starkenburg S.R."/>
            <person name="Johnson S.L."/>
        </authorList>
    </citation>
    <scope>NUCLEOTIDE SEQUENCE [LARGE SCALE GENOMIC DNA]</scope>
</reference>
<keyword evidence="7" id="KW-0961">Cell wall biogenesis/degradation</keyword>
<feature type="active site" evidence="8">
    <location>
        <position position="272"/>
    </location>
</feature>
<evidence type="ECO:0000256" key="1">
    <source>
        <dbReference type="ARBA" id="ARBA00004191"/>
    </source>
</evidence>
<comment type="similarity">
    <text evidence="2 9">Belongs to the glycosyl hydrolase 28 family.</text>
</comment>
<dbReference type="PROSITE" id="PS00502">
    <property type="entry name" value="POLYGALACTURONASE"/>
    <property type="match status" value="1"/>
</dbReference>
<keyword evidence="10" id="KW-0732">Signal</keyword>